<organism evidence="2 3">
    <name type="scientific">Sediminihabitans luteus</name>
    <dbReference type="NCBI Taxonomy" id="1138585"/>
    <lineage>
        <taxon>Bacteria</taxon>
        <taxon>Bacillati</taxon>
        <taxon>Actinomycetota</taxon>
        <taxon>Actinomycetes</taxon>
        <taxon>Micrococcales</taxon>
        <taxon>Cellulomonadaceae</taxon>
        <taxon>Sediminihabitans</taxon>
    </lineage>
</organism>
<gene>
    <name evidence="2" type="ORF">CLV28_0687</name>
</gene>
<reference evidence="2 3" key="1">
    <citation type="submission" date="2017-11" db="EMBL/GenBank/DDBJ databases">
        <title>Genomic Encyclopedia of Archaeal and Bacterial Type Strains, Phase II (KMG-II): From Individual Species to Whole Genera.</title>
        <authorList>
            <person name="Goeker M."/>
        </authorList>
    </citation>
    <scope>NUCLEOTIDE SEQUENCE [LARGE SCALE GENOMIC DNA]</scope>
    <source>
        <strain evidence="2 3">DSM 25478</strain>
    </source>
</reference>
<dbReference type="RefSeq" id="WP_157802468.1">
    <property type="nucleotide sequence ID" value="NZ_BOOX01000003.1"/>
</dbReference>
<dbReference type="Pfam" id="PF12684">
    <property type="entry name" value="DUF3799"/>
    <property type="match status" value="1"/>
</dbReference>
<dbReference type="Gene3D" id="3.90.320.10">
    <property type="match status" value="1"/>
</dbReference>
<proteinExistence type="predicted"/>
<dbReference type="InterPro" id="IPR011604">
    <property type="entry name" value="PDDEXK-like_dom_sf"/>
</dbReference>
<comment type="caution">
    <text evidence="2">The sequence shown here is derived from an EMBL/GenBank/DDBJ whole genome shotgun (WGS) entry which is preliminary data.</text>
</comment>
<evidence type="ECO:0000313" key="2">
    <source>
        <dbReference type="EMBL" id="PJJ77468.1"/>
    </source>
</evidence>
<evidence type="ECO:0000313" key="3">
    <source>
        <dbReference type="Proteomes" id="UP000231693"/>
    </source>
</evidence>
<protein>
    <submittedName>
        <fullName evidence="2">PDDEXK-like uncharacterized protein DUF3799</fullName>
    </submittedName>
</protein>
<feature type="domain" description="Putative exodeoxyribonuclease 8 PDDEXK-like" evidence="1">
    <location>
        <begin position="30"/>
        <end position="256"/>
    </location>
</feature>
<keyword evidence="3" id="KW-1185">Reference proteome</keyword>
<dbReference type="EMBL" id="PGFE01000001">
    <property type="protein sequence ID" value="PJJ77468.1"/>
    <property type="molecule type" value="Genomic_DNA"/>
</dbReference>
<accession>A0A2M9D0C8</accession>
<dbReference type="InterPro" id="IPR024432">
    <property type="entry name" value="Put_RecE_PDDEXK-like_dom"/>
</dbReference>
<name>A0A2M9D0C8_9CELL</name>
<sequence>MSAPTVLAEYAPGIHASIPELEYHTLPGLSSTGIKHLLDCPARYEHERTHRTEKKAFDLGHAVHELVLGEGMGIEVVEADSWRTKAAQEARDAARAAGLVPMLVADHARARVAADAVLAHPDAGRLLTGGMPEVSVLWDDPTTGVRCRGRLDYWHEGAHVVVDLKTTARSAAPRGIDRLAQSLGWHTQAAHYRAGVEHLTGRAPRFLHVVVEVDAPHLVSVVELDADYLAIGAADVRHAIDTYAHCAESGEWPGYAPGVHQIAPPRWLDSTPTEEA</sequence>
<dbReference type="AlphaFoldDB" id="A0A2M9D0C8"/>
<dbReference type="Proteomes" id="UP000231693">
    <property type="component" value="Unassembled WGS sequence"/>
</dbReference>
<evidence type="ECO:0000259" key="1">
    <source>
        <dbReference type="Pfam" id="PF12684"/>
    </source>
</evidence>
<dbReference type="OrthoDB" id="3292504at2"/>